<sequence>LDNIMAHHNRGTSVISTTMCTLMAVLMVVLCCCCGTTLADRKCSSSSSSNNHNYHNHNNHNHHEPRSLSASSMIPFHHSHHKKHQHSNDDLIESASDLNSIVAAAIAAAVDSAVVTSNPPSMMMNNKQKRSQNPSITTMNTTITTPSSSLISSTITPPMLDNSLSSQSINQHGQNFAPHDNLLMDNNSNFMDNGGDYALPFYSNYYLPPSAATGSLYPVDLGNLLSSPNYQSNPMMINMKNGMTNINNNNNKNKTIGLGRRIGELVSTSAEKATRAFKSFPKLLNDIKPSKLLGLSSSPGDSIDFSTPKHNISSIPLPSSWYLPQNTWSSFAPPPLSSSLFLQQPVFIRTQDMGGSSSPMQTTNQILSPSASTLKSDYHSNRMASSPSGQQNVYPNDLYTSAQTSYGNRVKPPSQRDQYADFDNSGEDHDGINVDPDQDTKMANDGSILDSDNNNSGQHNDHIMANDMAANNGWQHSGSNSQPYEDYGEQSTNNDFYPNHHHHHINHNSHNHNRNNNNNVFAAGNMRRPPFPTNFRSAPTSSFIRNRPLSMSDADMDNWYPAFFGPNVKPMTRLRNFPNHYSAANSLLNPTTANEYMPFMRATETPATLAAHSHFYPISTSPLMNAGTAVRPTSWPALGYYPGLNPLYNYPHRANSMMATAGSMIRPMTIPFFPPINQFYMQRYRSLPYMAPYTSGGYHPTTAATMPYRSYGHQSPFNSLFAVPGTNSIFGHINTLIISWATDGHTVSDTDSRAKTSNRAINDATIIIIIISSKPSMAITTKRQDNSTNKYSEYAVKLNSTEVAKTNDLLALNDEHDTVSNNNQTHRMMRSYRHYHAFHDVRDKPSDNAYSQQPQPKQSSSPNMQTNNEWRPPQDAAEVASDAISSLASFNFMNCMDFARHMTGTAEKFGLISSGAAAAAAVRRRRIDQQFVNAVMPETLVERMFYSYNNHHAYRQSATGLLDTFQGLFRQLLNIGDSNVAACNARPKLTACQNVDENLSRYLPGWWFDLKVADNANFVASQLTTSRYHSLAESGMKAYKCFCQC</sequence>
<evidence type="ECO:0000256" key="2">
    <source>
        <dbReference type="SAM" id="SignalP"/>
    </source>
</evidence>
<protein>
    <recommendedName>
        <fullName evidence="5">Serine/threonine-protein kinase DDB_G0282963</fullName>
    </recommendedName>
</protein>
<evidence type="ECO:0000313" key="4">
    <source>
        <dbReference type="Proteomes" id="UP000887458"/>
    </source>
</evidence>
<feature type="compositionally biased region" description="Low complexity" evidence="1">
    <location>
        <begin position="851"/>
        <end position="862"/>
    </location>
</feature>
<organism evidence="3 4">
    <name type="scientific">Dermatophagoides pteronyssinus</name>
    <name type="common">European house dust mite</name>
    <dbReference type="NCBI Taxonomy" id="6956"/>
    <lineage>
        <taxon>Eukaryota</taxon>
        <taxon>Metazoa</taxon>
        <taxon>Ecdysozoa</taxon>
        <taxon>Arthropoda</taxon>
        <taxon>Chelicerata</taxon>
        <taxon>Arachnida</taxon>
        <taxon>Acari</taxon>
        <taxon>Acariformes</taxon>
        <taxon>Sarcoptiformes</taxon>
        <taxon>Astigmata</taxon>
        <taxon>Psoroptidia</taxon>
        <taxon>Analgoidea</taxon>
        <taxon>Pyroglyphidae</taxon>
        <taxon>Dermatophagoidinae</taxon>
        <taxon>Dermatophagoides</taxon>
    </lineage>
</organism>
<feature type="non-terminal residue" evidence="3">
    <location>
        <position position="1"/>
    </location>
</feature>
<keyword evidence="2" id="KW-0732">Signal</keyword>
<evidence type="ECO:0000313" key="3">
    <source>
        <dbReference type="EMBL" id="KAH9417528.1"/>
    </source>
</evidence>
<accession>A0ABQ8J4T3</accession>
<feature type="region of interest" description="Disordered" evidence="1">
    <location>
        <begin position="45"/>
        <end position="68"/>
    </location>
</feature>
<dbReference type="Proteomes" id="UP000887458">
    <property type="component" value="Unassembled WGS sequence"/>
</dbReference>
<feature type="compositionally biased region" description="Polar residues" evidence="1">
    <location>
        <begin position="382"/>
        <end position="407"/>
    </location>
</feature>
<proteinExistence type="predicted"/>
<reference evidence="3 4" key="2">
    <citation type="journal article" date="2022" name="Mol. Biol. Evol.">
        <title>Comparative Genomics Reveals Insights into the Divergent Evolution of Astigmatic Mites and Household Pest Adaptations.</title>
        <authorList>
            <person name="Xiong Q."/>
            <person name="Wan A.T."/>
            <person name="Liu X."/>
            <person name="Fung C.S."/>
            <person name="Xiao X."/>
            <person name="Malainual N."/>
            <person name="Hou J."/>
            <person name="Wang L."/>
            <person name="Wang M."/>
            <person name="Yang K.Y."/>
            <person name="Cui Y."/>
            <person name="Leung E.L."/>
            <person name="Nong W."/>
            <person name="Shin S.K."/>
            <person name="Au S.W."/>
            <person name="Jeong K.Y."/>
            <person name="Chew F.T."/>
            <person name="Hui J.H."/>
            <person name="Leung T.F."/>
            <person name="Tungtrongchitr A."/>
            <person name="Zhong N."/>
            <person name="Liu Z."/>
            <person name="Tsui S.K."/>
        </authorList>
    </citation>
    <scope>NUCLEOTIDE SEQUENCE [LARGE SCALE GENOMIC DNA]</scope>
    <source>
        <strain evidence="3">Derp</strain>
    </source>
</reference>
<feature type="region of interest" description="Disordered" evidence="1">
    <location>
        <begin position="371"/>
        <end position="516"/>
    </location>
</feature>
<evidence type="ECO:0000256" key="1">
    <source>
        <dbReference type="SAM" id="MobiDB-lite"/>
    </source>
</evidence>
<name>A0ABQ8J4T3_DERPT</name>
<comment type="caution">
    <text evidence="3">The sequence shown here is derived from an EMBL/GenBank/DDBJ whole genome shotgun (WGS) entry which is preliminary data.</text>
</comment>
<keyword evidence="4" id="KW-1185">Reference proteome</keyword>
<feature type="signal peptide" evidence="2">
    <location>
        <begin position="1"/>
        <end position="39"/>
    </location>
</feature>
<gene>
    <name evidence="3" type="ORF">DERP_007527</name>
</gene>
<feature type="region of interest" description="Disordered" evidence="1">
    <location>
        <begin position="842"/>
        <end position="876"/>
    </location>
</feature>
<reference evidence="3 4" key="1">
    <citation type="journal article" date="2018" name="J. Allergy Clin. Immunol.">
        <title>High-quality assembly of Dermatophagoides pteronyssinus genome and transcriptome reveals a wide range of novel allergens.</title>
        <authorList>
            <person name="Liu X.Y."/>
            <person name="Yang K.Y."/>
            <person name="Wang M.Q."/>
            <person name="Kwok J.S."/>
            <person name="Zeng X."/>
            <person name="Yang Z."/>
            <person name="Xiao X.J."/>
            <person name="Lau C.P."/>
            <person name="Li Y."/>
            <person name="Huang Z.M."/>
            <person name="Ba J.G."/>
            <person name="Yim A.K."/>
            <person name="Ouyang C.Y."/>
            <person name="Ngai S.M."/>
            <person name="Chan T.F."/>
            <person name="Leung E.L."/>
            <person name="Liu L."/>
            <person name="Liu Z.G."/>
            <person name="Tsui S.K."/>
        </authorList>
    </citation>
    <scope>NUCLEOTIDE SEQUENCE [LARGE SCALE GENOMIC DNA]</scope>
    <source>
        <strain evidence="3">Derp</strain>
    </source>
</reference>
<feature type="compositionally biased region" description="Polar residues" evidence="1">
    <location>
        <begin position="472"/>
        <end position="483"/>
    </location>
</feature>
<feature type="chain" id="PRO_5047323295" description="Serine/threonine-protein kinase DDB_G0282963" evidence="2">
    <location>
        <begin position="40"/>
        <end position="1045"/>
    </location>
</feature>
<feature type="compositionally biased region" description="Basic and acidic residues" evidence="1">
    <location>
        <begin position="426"/>
        <end position="442"/>
    </location>
</feature>
<feature type="compositionally biased region" description="Basic residues" evidence="1">
    <location>
        <begin position="499"/>
        <end position="513"/>
    </location>
</feature>
<evidence type="ECO:0008006" key="5">
    <source>
        <dbReference type="Google" id="ProtNLM"/>
    </source>
</evidence>
<dbReference type="EMBL" id="NJHN03000077">
    <property type="protein sequence ID" value="KAH9417528.1"/>
    <property type="molecule type" value="Genomic_DNA"/>
</dbReference>